<protein>
    <recommendedName>
        <fullName evidence="5">Maltodextrin-binding protein</fullName>
    </recommendedName>
</protein>
<dbReference type="InterPro" id="IPR006059">
    <property type="entry name" value="SBP"/>
</dbReference>
<keyword evidence="7" id="KW-1185">Reference proteome</keyword>
<sequence>MKKILKSLSVCTLATLMVSPVFAMEEGEIVIWINGDKSYEGLAKIGQQFEEDTGVKVRVQHPESLESRFQQAAATGSGPDIVFWAHDRFGGYAESGLLQEVNPSKEFKNKLADFSWDAVTVNGKLMGYPVAIETPSLIYNKDLIDTPPKTWEELAALHTKMQQQGKQAIMWDVKNAYFTWPMISSGGAFAFEKVAGGFNAGVTGVNNDAGVKGLEFLVDLVNNDIVNPDMDYSVSEAEFSKGNVALTINGPWAWGNLDKLGVNYGVAVLPTLNGGTGNPFVGILSAGINAASPNGDLAVEFLENYLFLDENLKIMNDDKPLGAVTLKSFQKIIESDERIRSTMINAENGEIMPNIPQMTAYWFAEGAAIENAMLGKQTSKEALDTAAKQIIKK</sequence>
<dbReference type="Pfam" id="PF13416">
    <property type="entry name" value="SBP_bac_8"/>
    <property type="match status" value="1"/>
</dbReference>
<comment type="subcellular location">
    <subcellularLocation>
        <location evidence="5">Periplasm</location>
    </subcellularLocation>
</comment>
<evidence type="ECO:0000256" key="5">
    <source>
        <dbReference type="RuleBase" id="RU365005"/>
    </source>
</evidence>
<keyword evidence="2 5" id="KW-0813">Transport</keyword>
<comment type="similarity">
    <text evidence="1 5">Belongs to the bacterial solute-binding protein 1 family.</text>
</comment>
<dbReference type="GO" id="GO:0042597">
    <property type="term" value="C:periplasmic space"/>
    <property type="evidence" value="ECO:0007669"/>
    <property type="project" value="UniProtKB-SubCell"/>
</dbReference>
<dbReference type="NCBIfam" id="NF007011">
    <property type="entry name" value="PRK09474.1"/>
    <property type="match status" value="1"/>
</dbReference>
<dbReference type="GO" id="GO:0015144">
    <property type="term" value="F:carbohydrate transmembrane transporter activity"/>
    <property type="evidence" value="ECO:0007669"/>
    <property type="project" value="InterPro"/>
</dbReference>
<gene>
    <name evidence="6" type="primary">malE</name>
    <name evidence="6" type="ORF">VTAP4600_B1315</name>
</gene>
<dbReference type="GO" id="GO:0015768">
    <property type="term" value="P:maltose transport"/>
    <property type="evidence" value="ECO:0007669"/>
    <property type="project" value="TreeGrafter"/>
</dbReference>
<dbReference type="Proteomes" id="UP000235828">
    <property type="component" value="Chromosome B"/>
</dbReference>
<organism evidence="6 7">
    <name type="scientific">Vibrio tapetis subsp. tapetis</name>
    <dbReference type="NCBI Taxonomy" id="1671868"/>
    <lineage>
        <taxon>Bacteria</taxon>
        <taxon>Pseudomonadati</taxon>
        <taxon>Pseudomonadota</taxon>
        <taxon>Gammaproteobacteria</taxon>
        <taxon>Vibrionales</taxon>
        <taxon>Vibrionaceae</taxon>
        <taxon>Vibrio</taxon>
    </lineage>
</organism>
<dbReference type="EMBL" id="LT960612">
    <property type="protein sequence ID" value="SON52926.1"/>
    <property type="molecule type" value="Genomic_DNA"/>
</dbReference>
<dbReference type="PANTHER" id="PTHR30061">
    <property type="entry name" value="MALTOSE-BINDING PERIPLASMIC PROTEIN"/>
    <property type="match status" value="1"/>
</dbReference>
<dbReference type="Gene3D" id="3.40.190.10">
    <property type="entry name" value="Periplasmic binding protein-like II"/>
    <property type="match status" value="2"/>
</dbReference>
<dbReference type="KEGG" id="vta:B1315"/>
<dbReference type="SUPFAM" id="SSF53850">
    <property type="entry name" value="Periplasmic binding protein-like II"/>
    <property type="match status" value="1"/>
</dbReference>
<evidence type="ECO:0000256" key="2">
    <source>
        <dbReference type="ARBA" id="ARBA00022448"/>
    </source>
</evidence>
<feature type="chain" id="PRO_5014494691" description="Maltodextrin-binding protein" evidence="5">
    <location>
        <begin position="24"/>
        <end position="393"/>
    </location>
</feature>
<keyword evidence="4 5" id="KW-0732">Signal</keyword>
<keyword evidence="3 5" id="KW-0762">Sugar transport</keyword>
<dbReference type="GO" id="GO:0055052">
    <property type="term" value="C:ATP-binding cassette (ABC) transporter complex, substrate-binding subunit-containing"/>
    <property type="evidence" value="ECO:0007669"/>
    <property type="project" value="TreeGrafter"/>
</dbReference>
<accession>A0A2N8ZM26</accession>
<evidence type="ECO:0000313" key="7">
    <source>
        <dbReference type="Proteomes" id="UP000235828"/>
    </source>
</evidence>
<name>A0A2N8ZM26_9VIBR</name>
<reference evidence="6 7" key="1">
    <citation type="submission" date="2017-10" db="EMBL/GenBank/DDBJ databases">
        <authorList>
            <person name="Banno H."/>
            <person name="Chua N.-H."/>
        </authorList>
    </citation>
    <scope>NUCLEOTIDE SEQUENCE [LARGE SCALE GENOMIC DNA]</scope>
    <source>
        <strain evidence="6">Vibrio tapetis CECT4600</strain>
    </source>
</reference>
<dbReference type="PANTHER" id="PTHR30061:SF50">
    <property type="entry name" value="MALTOSE_MALTODEXTRIN-BINDING PERIPLASMIC PROTEIN"/>
    <property type="match status" value="1"/>
</dbReference>
<keyword evidence="5" id="KW-0574">Periplasm</keyword>
<evidence type="ECO:0000256" key="4">
    <source>
        <dbReference type="ARBA" id="ARBA00022729"/>
    </source>
</evidence>
<dbReference type="RefSeq" id="WP_102525057.1">
    <property type="nucleotide sequence ID" value="NZ_LT960612.1"/>
</dbReference>
<evidence type="ECO:0000256" key="1">
    <source>
        <dbReference type="ARBA" id="ARBA00008520"/>
    </source>
</evidence>
<dbReference type="InterPro" id="IPR006060">
    <property type="entry name" value="Maltose/Cyclodextrin-bd"/>
</dbReference>
<comment type="function">
    <text evidence="5">Part of the ABC transporter complex MalEFGK involved in maltose/maltodextrin import. Binds maltose and higher maltodextrins.</text>
</comment>
<evidence type="ECO:0000313" key="6">
    <source>
        <dbReference type="EMBL" id="SON52926.1"/>
    </source>
</evidence>
<dbReference type="AlphaFoldDB" id="A0A2N8ZM26"/>
<dbReference type="OrthoDB" id="9766758at2"/>
<feature type="signal peptide" evidence="5">
    <location>
        <begin position="1"/>
        <end position="23"/>
    </location>
</feature>
<dbReference type="PRINTS" id="PR00181">
    <property type="entry name" value="MALTOSEBP"/>
</dbReference>
<dbReference type="GO" id="GO:0042956">
    <property type="term" value="P:maltodextrin transmembrane transport"/>
    <property type="evidence" value="ECO:0007669"/>
    <property type="project" value="TreeGrafter"/>
</dbReference>
<evidence type="ECO:0000256" key="3">
    <source>
        <dbReference type="ARBA" id="ARBA00022597"/>
    </source>
</evidence>
<dbReference type="GO" id="GO:1901982">
    <property type="term" value="F:maltose binding"/>
    <property type="evidence" value="ECO:0007669"/>
    <property type="project" value="TreeGrafter"/>
</dbReference>
<proteinExistence type="inferred from homology"/>